<accession>A0A6G1HCA1</accession>
<dbReference type="SMART" id="SM00582">
    <property type="entry name" value="RPR"/>
    <property type="match status" value="1"/>
</dbReference>
<dbReference type="InterPro" id="IPR008942">
    <property type="entry name" value="ENTH_VHS"/>
</dbReference>
<dbReference type="Pfam" id="PF21936">
    <property type="entry name" value="Pcf11_C"/>
    <property type="match status" value="1"/>
</dbReference>
<dbReference type="GO" id="GO:0005737">
    <property type="term" value="C:cytoplasm"/>
    <property type="evidence" value="ECO:0007669"/>
    <property type="project" value="TreeGrafter"/>
</dbReference>
<feature type="region of interest" description="Disordered" evidence="1">
    <location>
        <begin position="146"/>
        <end position="211"/>
    </location>
</feature>
<dbReference type="CDD" id="cd16982">
    <property type="entry name" value="CID_Pcf11"/>
    <property type="match status" value="1"/>
</dbReference>
<dbReference type="GO" id="GO:0005849">
    <property type="term" value="C:mRNA cleavage factor complex"/>
    <property type="evidence" value="ECO:0007669"/>
    <property type="project" value="TreeGrafter"/>
</dbReference>
<dbReference type="Pfam" id="PF04818">
    <property type="entry name" value="CID"/>
    <property type="match status" value="1"/>
</dbReference>
<dbReference type="SUPFAM" id="SSF48464">
    <property type="entry name" value="ENTH/VHS domain"/>
    <property type="match status" value="1"/>
</dbReference>
<dbReference type="GO" id="GO:0006369">
    <property type="term" value="P:termination of RNA polymerase II transcription"/>
    <property type="evidence" value="ECO:0007669"/>
    <property type="project" value="InterPro"/>
</dbReference>
<dbReference type="Proteomes" id="UP000800041">
    <property type="component" value="Unassembled WGS sequence"/>
</dbReference>
<dbReference type="GO" id="GO:0031124">
    <property type="term" value="P:mRNA 3'-end processing"/>
    <property type="evidence" value="ECO:0007669"/>
    <property type="project" value="InterPro"/>
</dbReference>
<name>A0A6G1HCA1_9PEZI</name>
<feature type="compositionally biased region" description="Pro residues" evidence="1">
    <location>
        <begin position="307"/>
        <end position="324"/>
    </location>
</feature>
<feature type="region of interest" description="Disordered" evidence="1">
    <location>
        <begin position="374"/>
        <end position="397"/>
    </location>
</feature>
<feature type="compositionally biased region" description="Polar residues" evidence="1">
    <location>
        <begin position="160"/>
        <end position="175"/>
    </location>
</feature>
<dbReference type="FunFam" id="1.25.40.90:FF:000016">
    <property type="entry name" value="mRNA cleavage factor complex component Pcf11"/>
    <property type="match status" value="1"/>
</dbReference>
<evidence type="ECO:0000256" key="1">
    <source>
        <dbReference type="SAM" id="MobiDB-lite"/>
    </source>
</evidence>
<dbReference type="AlphaFoldDB" id="A0A6G1HCA1"/>
<dbReference type="InterPro" id="IPR006569">
    <property type="entry name" value="CID_dom"/>
</dbReference>
<sequence>MSQLPSAEVAEDFRDALEHLKTNSRPEISNLTIIAKESTEHAQAISRELEMHIKTVRPQWKLPALYVLDSIAKNVGTPYTVYLGRNLYRTFMDAYTTVDEPVRRAMEGLLKTWKLPVPESLDTRPVFNPDITREIENTLVKIRGITQPPRYNQLPPRPIQNGQWNGPGTPSQSGLPFQHPPPHHSGTPLHGAPSVPPGPGYPIPAHLNAGTPHQYLQTPVRYQSPAVGGPPSNGQSQDRLKRDLGQLIVTATIEAATKPGDSRPKTFLTTLLSLQKLVEAAPLSERQIQDIQSELNRISQTFQQPPAAQPTPPPAMPPFFPPTPLQMQQSTPQPQPQAMKDLSALFSSMKPTPPPPAPLPAQSAPDLASIFASIQPTPTPASAGMNGGQPNGTANGAPEEIHLNLASLKMPRPQVVSRLYLARPDQCRECGRRFSATAAGKQAKTRHLDWHFATATRVSEGKQFINRSWYLDELDWVDYTLDDNAAEPRPERTALKKVDPKDLWVEMPTEVEKRNATCSICREKFDVIWHAEAEQPVWMNAVNVGGKTYHATCWEEMQGAEKKGLAGIASVLGKRKADEGLEGIKKK</sequence>
<reference evidence="3" key="1">
    <citation type="journal article" date="2020" name="Stud. Mycol.">
        <title>101 Dothideomycetes genomes: a test case for predicting lifestyles and emergence of pathogens.</title>
        <authorList>
            <person name="Haridas S."/>
            <person name="Albert R."/>
            <person name="Binder M."/>
            <person name="Bloem J."/>
            <person name="Labutti K."/>
            <person name="Salamov A."/>
            <person name="Andreopoulos B."/>
            <person name="Baker S."/>
            <person name="Barry K."/>
            <person name="Bills G."/>
            <person name="Bluhm B."/>
            <person name="Cannon C."/>
            <person name="Castanera R."/>
            <person name="Culley D."/>
            <person name="Daum C."/>
            <person name="Ezra D."/>
            <person name="Gonzalez J."/>
            <person name="Henrissat B."/>
            <person name="Kuo A."/>
            <person name="Liang C."/>
            <person name="Lipzen A."/>
            <person name="Lutzoni F."/>
            <person name="Magnuson J."/>
            <person name="Mondo S."/>
            <person name="Nolan M."/>
            <person name="Ohm R."/>
            <person name="Pangilinan J."/>
            <person name="Park H.-J."/>
            <person name="Ramirez L."/>
            <person name="Alfaro M."/>
            <person name="Sun H."/>
            <person name="Tritt A."/>
            <person name="Yoshinaga Y."/>
            <person name="Zwiers L.-H."/>
            <person name="Turgeon B."/>
            <person name="Goodwin S."/>
            <person name="Spatafora J."/>
            <person name="Crous P."/>
            <person name="Grigoriev I."/>
        </authorList>
    </citation>
    <scope>NUCLEOTIDE SEQUENCE</scope>
    <source>
        <strain evidence="3">CBS 113979</strain>
    </source>
</reference>
<evidence type="ECO:0000313" key="4">
    <source>
        <dbReference type="Proteomes" id="UP000800041"/>
    </source>
</evidence>
<dbReference type="EMBL" id="ML977141">
    <property type="protein sequence ID" value="KAF1990694.1"/>
    <property type="molecule type" value="Genomic_DNA"/>
</dbReference>
<dbReference type="Gene3D" id="1.25.40.90">
    <property type="match status" value="1"/>
</dbReference>
<dbReference type="InterPro" id="IPR047415">
    <property type="entry name" value="Pcf11_CID"/>
</dbReference>
<proteinExistence type="predicted"/>
<dbReference type="GO" id="GO:0003729">
    <property type="term" value="F:mRNA binding"/>
    <property type="evidence" value="ECO:0007669"/>
    <property type="project" value="InterPro"/>
</dbReference>
<feature type="domain" description="CID" evidence="2">
    <location>
        <begin position="5"/>
        <end position="143"/>
    </location>
</feature>
<dbReference type="GO" id="GO:0000993">
    <property type="term" value="F:RNA polymerase II complex binding"/>
    <property type="evidence" value="ECO:0007669"/>
    <property type="project" value="InterPro"/>
</dbReference>
<gene>
    <name evidence="3" type="ORF">K402DRAFT_324139</name>
</gene>
<dbReference type="InterPro" id="IPR045154">
    <property type="entry name" value="PCF11-like"/>
</dbReference>
<evidence type="ECO:0000313" key="3">
    <source>
        <dbReference type="EMBL" id="KAF1990694.1"/>
    </source>
</evidence>
<dbReference type="PANTHER" id="PTHR15921:SF3">
    <property type="entry name" value="PRE-MRNA CLEAVAGE COMPLEX 2 PROTEIN PCF11"/>
    <property type="match status" value="1"/>
</dbReference>
<feature type="region of interest" description="Disordered" evidence="1">
    <location>
        <begin position="302"/>
        <end position="337"/>
    </location>
</feature>
<keyword evidence="4" id="KW-1185">Reference proteome</keyword>
<dbReference type="PANTHER" id="PTHR15921">
    <property type="entry name" value="PRE-MRNA CLEAVAGE COMPLEX II"/>
    <property type="match status" value="1"/>
</dbReference>
<protein>
    <recommendedName>
        <fullName evidence="2">CID domain-containing protein</fullName>
    </recommendedName>
</protein>
<dbReference type="InterPro" id="IPR054127">
    <property type="entry name" value="Pcf11_C"/>
</dbReference>
<dbReference type="OrthoDB" id="343582at2759"/>
<organism evidence="3 4">
    <name type="scientific">Aulographum hederae CBS 113979</name>
    <dbReference type="NCBI Taxonomy" id="1176131"/>
    <lineage>
        <taxon>Eukaryota</taxon>
        <taxon>Fungi</taxon>
        <taxon>Dikarya</taxon>
        <taxon>Ascomycota</taxon>
        <taxon>Pezizomycotina</taxon>
        <taxon>Dothideomycetes</taxon>
        <taxon>Pleosporomycetidae</taxon>
        <taxon>Aulographales</taxon>
        <taxon>Aulographaceae</taxon>
    </lineage>
</organism>
<dbReference type="PROSITE" id="PS51391">
    <property type="entry name" value="CID"/>
    <property type="match status" value="1"/>
</dbReference>
<evidence type="ECO:0000259" key="2">
    <source>
        <dbReference type="PROSITE" id="PS51391"/>
    </source>
</evidence>